<name>A0ABV6M3M5_9ACTN</name>
<organism evidence="1 2">
    <name type="scientific">Phytohabitans kaempferiae</name>
    <dbReference type="NCBI Taxonomy" id="1620943"/>
    <lineage>
        <taxon>Bacteria</taxon>
        <taxon>Bacillati</taxon>
        <taxon>Actinomycetota</taxon>
        <taxon>Actinomycetes</taxon>
        <taxon>Micromonosporales</taxon>
        <taxon>Micromonosporaceae</taxon>
    </lineage>
</organism>
<dbReference type="RefSeq" id="WP_377251605.1">
    <property type="nucleotide sequence ID" value="NZ_JBHLUH010000025.1"/>
</dbReference>
<dbReference type="EMBL" id="JBHLUH010000025">
    <property type="protein sequence ID" value="MFC0529142.1"/>
    <property type="molecule type" value="Genomic_DNA"/>
</dbReference>
<reference evidence="1 2" key="1">
    <citation type="submission" date="2024-09" db="EMBL/GenBank/DDBJ databases">
        <authorList>
            <person name="Sun Q."/>
            <person name="Mori K."/>
        </authorList>
    </citation>
    <scope>NUCLEOTIDE SEQUENCE [LARGE SCALE GENOMIC DNA]</scope>
    <source>
        <strain evidence="1 2">TBRC 3947</strain>
    </source>
</reference>
<protein>
    <recommendedName>
        <fullName evidence="3">Transcriptional regulator</fullName>
    </recommendedName>
</protein>
<proteinExistence type="predicted"/>
<dbReference type="Proteomes" id="UP001589867">
    <property type="component" value="Unassembled WGS sequence"/>
</dbReference>
<keyword evidence="2" id="KW-1185">Reference proteome</keyword>
<accession>A0ABV6M3M5</accession>
<evidence type="ECO:0008006" key="3">
    <source>
        <dbReference type="Google" id="ProtNLM"/>
    </source>
</evidence>
<gene>
    <name evidence="1" type="ORF">ACFFIA_15905</name>
</gene>
<evidence type="ECO:0000313" key="2">
    <source>
        <dbReference type="Proteomes" id="UP001589867"/>
    </source>
</evidence>
<sequence length="242" mass="26100">MAMDGDRWLSAKAAERRARTIYRYRTDAEALRDAWRAGAVERGWAPEDWWVPGVDAVARALVDGRAGGPAYARLGRERAEAGIGIRAALDDVLLLHERMGSAGPPPQVVCALVQAWAAVVLAPVRVLLCADLPTAEHLRARFAELYRDALPEGLALLVVEARAASSEWEAVTLLLEAGARTPSVFAAEAPMARMSPERVVALVRDDAGPVIREALHGARIVPLPRDLSRAAALVARVGRDQD</sequence>
<evidence type="ECO:0000313" key="1">
    <source>
        <dbReference type="EMBL" id="MFC0529142.1"/>
    </source>
</evidence>
<comment type="caution">
    <text evidence="1">The sequence shown here is derived from an EMBL/GenBank/DDBJ whole genome shotgun (WGS) entry which is preliminary data.</text>
</comment>